<feature type="region of interest" description="Disordered" evidence="1">
    <location>
        <begin position="139"/>
        <end position="185"/>
    </location>
</feature>
<dbReference type="Proteomes" id="UP000306192">
    <property type="component" value="Unassembled WGS sequence"/>
</dbReference>
<sequence length="226" mass="25203">MTTPASFDPRLVALARAGRLNTLLATVTRGLDGDEAEPVVYRWAYVASMFGHRDADDLVAEFDEREPTWWGDHGDPVLAEIHLELALALLSGRRGLPPDEGRARAHLTEVIDHWLAAEAEEDEWNEWYAPENYPNLAAGCSPHAHAPTPPPRSPTGRPPTPALTPSADLSASTCTPSEEPPQTEFSLNVQRARQALLPAERPHFDRIWFETLNRTELPPRDLSWRL</sequence>
<evidence type="ECO:0000313" key="2">
    <source>
        <dbReference type="EMBL" id="TIH34522.1"/>
    </source>
</evidence>
<dbReference type="EMBL" id="QYRT01000025">
    <property type="protein sequence ID" value="TIH34522.1"/>
    <property type="molecule type" value="Genomic_DNA"/>
</dbReference>
<feature type="compositionally biased region" description="Pro residues" evidence="1">
    <location>
        <begin position="147"/>
        <end position="162"/>
    </location>
</feature>
<protein>
    <submittedName>
        <fullName evidence="2">Uncharacterized protein</fullName>
    </submittedName>
</protein>
<reference evidence="2 3" key="1">
    <citation type="journal article" date="2019" name="Microorganisms">
        <title>Systematic Affiliation and Genome Analysis of Subtercola vilae DB165(T) with Particular Emphasis on Cold Adaptation of an Isolate from a High-Altitude Cold Volcano Lake.</title>
        <authorList>
            <person name="Villalobos A.S."/>
            <person name="Wiese J."/>
            <person name="Imhoff J.F."/>
            <person name="Dorador C."/>
            <person name="Keller A."/>
            <person name="Hentschel U."/>
        </authorList>
    </citation>
    <scope>NUCLEOTIDE SEQUENCE [LARGE SCALE GENOMIC DNA]</scope>
    <source>
        <strain evidence="2 3">DB165</strain>
    </source>
</reference>
<keyword evidence="3" id="KW-1185">Reference proteome</keyword>
<evidence type="ECO:0000313" key="3">
    <source>
        <dbReference type="Proteomes" id="UP000306192"/>
    </source>
</evidence>
<gene>
    <name evidence="2" type="ORF">D4765_12550</name>
</gene>
<evidence type="ECO:0000256" key="1">
    <source>
        <dbReference type="SAM" id="MobiDB-lite"/>
    </source>
</evidence>
<feature type="compositionally biased region" description="Polar residues" evidence="1">
    <location>
        <begin position="167"/>
        <end position="176"/>
    </location>
</feature>
<proteinExistence type="predicted"/>
<dbReference type="AlphaFoldDB" id="A0A4T2BU30"/>
<name>A0A4T2BU30_9MICO</name>
<organism evidence="2 3">
    <name type="scientific">Subtercola vilae</name>
    <dbReference type="NCBI Taxonomy" id="2056433"/>
    <lineage>
        <taxon>Bacteria</taxon>
        <taxon>Bacillati</taxon>
        <taxon>Actinomycetota</taxon>
        <taxon>Actinomycetes</taxon>
        <taxon>Micrococcales</taxon>
        <taxon>Microbacteriaceae</taxon>
        <taxon>Subtercola</taxon>
    </lineage>
</organism>
<comment type="caution">
    <text evidence="2">The sequence shown here is derived from an EMBL/GenBank/DDBJ whole genome shotgun (WGS) entry which is preliminary data.</text>
</comment>
<dbReference type="RefSeq" id="WP_136642644.1">
    <property type="nucleotide sequence ID" value="NZ_QYRT01000025.1"/>
</dbReference>
<dbReference type="OrthoDB" id="5196693at2"/>
<accession>A0A4T2BU30</accession>